<feature type="domain" description="Ribonuclease H1 N-terminal" evidence="1">
    <location>
        <begin position="30"/>
        <end position="71"/>
    </location>
</feature>
<name>A0A8S0T9R8_OLEEU</name>
<dbReference type="SUPFAM" id="SSF55658">
    <property type="entry name" value="L9 N-domain-like"/>
    <property type="match status" value="1"/>
</dbReference>
<organism evidence="2 3">
    <name type="scientific">Olea europaea subsp. europaea</name>
    <dbReference type="NCBI Taxonomy" id="158383"/>
    <lineage>
        <taxon>Eukaryota</taxon>
        <taxon>Viridiplantae</taxon>
        <taxon>Streptophyta</taxon>
        <taxon>Embryophyta</taxon>
        <taxon>Tracheophyta</taxon>
        <taxon>Spermatophyta</taxon>
        <taxon>Magnoliopsida</taxon>
        <taxon>eudicotyledons</taxon>
        <taxon>Gunneridae</taxon>
        <taxon>Pentapetalae</taxon>
        <taxon>asterids</taxon>
        <taxon>lamiids</taxon>
        <taxon>Lamiales</taxon>
        <taxon>Oleaceae</taxon>
        <taxon>Oleeae</taxon>
        <taxon>Olea</taxon>
    </lineage>
</organism>
<protein>
    <recommendedName>
        <fullName evidence="1">Ribonuclease H1 N-terminal domain-containing protein</fullName>
    </recommendedName>
</protein>
<dbReference type="EMBL" id="CACTIH010005784">
    <property type="protein sequence ID" value="CAA3001802.1"/>
    <property type="molecule type" value="Genomic_DNA"/>
</dbReference>
<dbReference type="AlphaFoldDB" id="A0A8S0T9R8"/>
<evidence type="ECO:0000313" key="3">
    <source>
        <dbReference type="Proteomes" id="UP000594638"/>
    </source>
</evidence>
<keyword evidence="3" id="KW-1185">Reference proteome</keyword>
<reference evidence="2 3" key="1">
    <citation type="submission" date="2019-12" db="EMBL/GenBank/DDBJ databases">
        <authorList>
            <person name="Alioto T."/>
            <person name="Alioto T."/>
            <person name="Gomez Garrido J."/>
        </authorList>
    </citation>
    <scope>NUCLEOTIDE SEQUENCE [LARGE SCALE GENOMIC DNA]</scope>
</reference>
<feature type="non-terminal residue" evidence="2">
    <location>
        <position position="1"/>
    </location>
</feature>
<dbReference type="OrthoDB" id="1922118at2759"/>
<proteinExistence type="predicted"/>
<dbReference type="Gramene" id="OE9A018576T1">
    <property type="protein sequence ID" value="OE9A018576C1"/>
    <property type="gene ID" value="OE9A018576"/>
</dbReference>
<gene>
    <name evidence="2" type="ORF">OLEA9_A018576</name>
</gene>
<accession>A0A8S0T9R8</accession>
<sequence length="98" mass="11146">FNNSYDNMEDVENDFRAFCTAQPSPLKGNIYAIFVGRKPGTYNSSFEVKEQVDGFPNNFLGDFKTREDAEKAVVEFASSSNQFVLNEIEDFSNIQLKI</sequence>
<dbReference type="Proteomes" id="UP000594638">
    <property type="component" value="Unassembled WGS sequence"/>
</dbReference>
<dbReference type="Pfam" id="PF01693">
    <property type="entry name" value="Cauli_VI"/>
    <property type="match status" value="1"/>
</dbReference>
<dbReference type="InterPro" id="IPR037056">
    <property type="entry name" value="RNase_H1_N_sf"/>
</dbReference>
<comment type="caution">
    <text evidence="2">The sequence shown here is derived from an EMBL/GenBank/DDBJ whole genome shotgun (WGS) entry which is preliminary data.</text>
</comment>
<dbReference type="InterPro" id="IPR011320">
    <property type="entry name" value="RNase_H1_N"/>
</dbReference>
<evidence type="ECO:0000313" key="2">
    <source>
        <dbReference type="EMBL" id="CAA3001802.1"/>
    </source>
</evidence>
<dbReference type="InterPro" id="IPR009027">
    <property type="entry name" value="Ribosomal_bL9/RNase_H1_N"/>
</dbReference>
<evidence type="ECO:0000259" key="1">
    <source>
        <dbReference type="Pfam" id="PF01693"/>
    </source>
</evidence>
<dbReference type="Gene3D" id="3.40.970.10">
    <property type="entry name" value="Ribonuclease H1, N-terminal domain"/>
    <property type="match status" value="1"/>
</dbReference>